<evidence type="ECO:0000256" key="1">
    <source>
        <dbReference type="SAM" id="MobiDB-lite"/>
    </source>
</evidence>
<dbReference type="Gene3D" id="3.30.2010.10">
    <property type="entry name" value="Metalloproteases ('zincins'), catalytic domain"/>
    <property type="match status" value="1"/>
</dbReference>
<proteinExistence type="predicted"/>
<dbReference type="Pfam" id="PF01863">
    <property type="entry name" value="YgjP-like"/>
    <property type="match status" value="2"/>
</dbReference>
<keyword evidence="4" id="KW-1185">Reference proteome</keyword>
<sequence>MSPPFRLLAPKPRAIQRDAFELSLADGRVIEVQRVRDPRARRIRLSVDDRGARLTLPARASAAAAERFAIEHRDWIAAQLARHVPADLPSLRPFESTTLPLRDADVPLRWQPGRLCRLEFVPPDDDVGDARHDGRVDVDVGAPTASPTRDGSARATAAPACAPLVFTLPPRAGAAAIARALRDFYEAQARADIGRWLPRYLDGLRVDGRPRAPRRFRLRPMRSQWGSLAPDGTVALDLALVLARPSAFEYVLVHELCHLLHHDHSPSFWAQVEARCPAWRAERDYFRTEGTRLKAGLRALLEPPPPRD</sequence>
<dbReference type="STRING" id="913325.N799_11910"/>
<comment type="caution">
    <text evidence="3">The sequence shown here is derived from an EMBL/GenBank/DDBJ whole genome shotgun (WGS) entry which is preliminary data.</text>
</comment>
<dbReference type="eggNOG" id="COG1451">
    <property type="taxonomic scope" value="Bacteria"/>
</dbReference>
<name>A0A0A0EQR9_9GAMM</name>
<dbReference type="InterPro" id="IPR053136">
    <property type="entry name" value="UTP_pyrophosphatase-like"/>
</dbReference>
<dbReference type="OrthoDB" id="9811177at2"/>
<feature type="compositionally biased region" description="Basic and acidic residues" evidence="1">
    <location>
        <begin position="128"/>
        <end position="138"/>
    </location>
</feature>
<dbReference type="AlphaFoldDB" id="A0A0A0EQR9"/>
<evidence type="ECO:0000259" key="2">
    <source>
        <dbReference type="Pfam" id="PF01863"/>
    </source>
</evidence>
<gene>
    <name evidence="3" type="ORF">N799_11910</name>
</gene>
<dbReference type="EMBL" id="AVPT01000047">
    <property type="protein sequence ID" value="KGM53301.1"/>
    <property type="molecule type" value="Genomic_DNA"/>
</dbReference>
<reference evidence="3 4" key="1">
    <citation type="journal article" date="2015" name="Stand. Genomic Sci.">
        <title>Genomic information of the arsenic-resistant bacterium Lysobacter arseniciresistens type strain ZS79(T) and comparison of Lysobacter draft genomes.</title>
        <authorList>
            <person name="Liu L."/>
            <person name="Zhang S."/>
            <person name="Luo M."/>
            <person name="Wang G."/>
        </authorList>
    </citation>
    <scope>NUCLEOTIDE SEQUENCE [LARGE SCALE GENOMIC DNA]</scope>
    <source>
        <strain evidence="3 4">ZS79</strain>
    </source>
</reference>
<feature type="region of interest" description="Disordered" evidence="1">
    <location>
        <begin position="128"/>
        <end position="154"/>
    </location>
</feature>
<protein>
    <recommendedName>
        <fullName evidence="2">YgjP-like metallopeptidase domain-containing protein</fullName>
    </recommendedName>
</protein>
<dbReference type="CDD" id="cd07344">
    <property type="entry name" value="M48_yhfN_like"/>
    <property type="match status" value="1"/>
</dbReference>
<evidence type="ECO:0000313" key="4">
    <source>
        <dbReference type="Proteomes" id="UP000029989"/>
    </source>
</evidence>
<feature type="domain" description="YgjP-like metallopeptidase" evidence="2">
    <location>
        <begin position="167"/>
        <end position="287"/>
    </location>
</feature>
<dbReference type="PANTHER" id="PTHR30399">
    <property type="entry name" value="UNCHARACTERIZED PROTEIN YGJP"/>
    <property type="match status" value="1"/>
</dbReference>
<dbReference type="Proteomes" id="UP000029989">
    <property type="component" value="Unassembled WGS sequence"/>
</dbReference>
<dbReference type="PANTHER" id="PTHR30399:SF1">
    <property type="entry name" value="UTP PYROPHOSPHATASE"/>
    <property type="match status" value="1"/>
</dbReference>
<organism evidence="3 4">
    <name type="scientific">Lysobacter arseniciresistens ZS79</name>
    <dbReference type="NCBI Taxonomy" id="913325"/>
    <lineage>
        <taxon>Bacteria</taxon>
        <taxon>Pseudomonadati</taxon>
        <taxon>Pseudomonadota</taxon>
        <taxon>Gammaproteobacteria</taxon>
        <taxon>Lysobacterales</taxon>
        <taxon>Lysobacteraceae</taxon>
        <taxon>Novilysobacter</taxon>
    </lineage>
</organism>
<dbReference type="RefSeq" id="WP_036213638.1">
    <property type="nucleotide sequence ID" value="NZ_AVPT01000047.1"/>
</dbReference>
<accession>A0A0A0EQR9</accession>
<feature type="domain" description="YgjP-like metallopeptidase" evidence="2">
    <location>
        <begin position="41"/>
        <end position="114"/>
    </location>
</feature>
<evidence type="ECO:0000313" key="3">
    <source>
        <dbReference type="EMBL" id="KGM53301.1"/>
    </source>
</evidence>
<dbReference type="InterPro" id="IPR002725">
    <property type="entry name" value="YgjP-like_metallopeptidase"/>
</dbReference>